<evidence type="ECO:0000313" key="2">
    <source>
        <dbReference type="EMBL" id="KAL3691342.1"/>
    </source>
</evidence>
<feature type="compositionally biased region" description="Acidic residues" evidence="1">
    <location>
        <begin position="276"/>
        <end position="298"/>
    </location>
</feature>
<feature type="compositionally biased region" description="Polar residues" evidence="1">
    <location>
        <begin position="226"/>
        <end position="246"/>
    </location>
</feature>
<gene>
    <name evidence="2" type="ORF">R1sor_004993</name>
</gene>
<dbReference type="PANTHER" id="PTHR33246:SF51">
    <property type="entry name" value="MYB_SANT-LIKE DOMAIN-CONTAINING PROTEIN"/>
    <property type="match status" value="1"/>
</dbReference>
<accession>A0ABD3HL80</accession>
<feature type="compositionally biased region" description="Basic and acidic residues" evidence="1">
    <location>
        <begin position="1"/>
        <end position="12"/>
    </location>
</feature>
<evidence type="ECO:0000256" key="1">
    <source>
        <dbReference type="SAM" id="MobiDB-lite"/>
    </source>
</evidence>
<dbReference type="AlphaFoldDB" id="A0ABD3HL80"/>
<evidence type="ECO:0008006" key="4">
    <source>
        <dbReference type="Google" id="ProtNLM"/>
    </source>
</evidence>
<dbReference type="EMBL" id="JBJQOH010000003">
    <property type="protein sequence ID" value="KAL3691342.1"/>
    <property type="molecule type" value="Genomic_DNA"/>
</dbReference>
<feature type="region of interest" description="Disordered" evidence="1">
    <location>
        <begin position="1"/>
        <end position="41"/>
    </location>
</feature>
<proteinExistence type="predicted"/>
<keyword evidence="3" id="KW-1185">Reference proteome</keyword>
<comment type="caution">
    <text evidence="2">The sequence shown here is derived from an EMBL/GenBank/DDBJ whole genome shotgun (WGS) entry which is preliminary data.</text>
</comment>
<reference evidence="2 3" key="1">
    <citation type="submission" date="2024-09" db="EMBL/GenBank/DDBJ databases">
        <title>Chromosome-scale assembly of Riccia sorocarpa.</title>
        <authorList>
            <person name="Paukszto L."/>
        </authorList>
    </citation>
    <scope>NUCLEOTIDE SEQUENCE [LARGE SCALE GENOMIC DNA]</scope>
    <source>
        <strain evidence="2">LP-2024</strain>
        <tissue evidence="2">Aerial parts of the thallus</tissue>
    </source>
</reference>
<dbReference type="PANTHER" id="PTHR33246">
    <property type="entry name" value="CCHC-TYPE DOMAIN-CONTAINING PROTEIN"/>
    <property type="match status" value="1"/>
</dbReference>
<protein>
    <recommendedName>
        <fullName evidence="4">Nucleolar protein 16</fullName>
    </recommendedName>
</protein>
<feature type="compositionally biased region" description="Acidic residues" evidence="1">
    <location>
        <begin position="201"/>
        <end position="219"/>
    </location>
</feature>
<name>A0ABD3HL80_9MARC</name>
<feature type="region of interest" description="Disordered" evidence="1">
    <location>
        <begin position="187"/>
        <end position="309"/>
    </location>
</feature>
<sequence length="343" mass="38384">MTSFEEQVRESHTIGVSVQANRKQKRVGQEMEKASKAKRGKKRVKMIRQDYEAVVAYIEIPENFCQVTGGERKTKVGSKCMSKAKAFQIMASHLSNVNGFPDVTGEEMKKRYERYVSMYKKARQFKESTGRGLSEKEVERGVTIEEKLEKLCPHFNRMHAILGQRANIAPPAEESCGLPDSNGIDLLGLDSQLSHDHGENADADDEDGESSAEEDEDMFPEGVTAAESNDCQSNKHSHSPNAQSSPIPIVDLDYGSNDDAEEYREDFPYQNLQGSDDAEGVEDEQNGGAEQDGEAEEDLGTHVRDMEDIPSAQTRTIQIFGALQTVERTWLPEREEVEVEEEE</sequence>
<evidence type="ECO:0000313" key="3">
    <source>
        <dbReference type="Proteomes" id="UP001633002"/>
    </source>
</evidence>
<organism evidence="2 3">
    <name type="scientific">Riccia sorocarpa</name>
    <dbReference type="NCBI Taxonomy" id="122646"/>
    <lineage>
        <taxon>Eukaryota</taxon>
        <taxon>Viridiplantae</taxon>
        <taxon>Streptophyta</taxon>
        <taxon>Embryophyta</taxon>
        <taxon>Marchantiophyta</taxon>
        <taxon>Marchantiopsida</taxon>
        <taxon>Marchantiidae</taxon>
        <taxon>Marchantiales</taxon>
        <taxon>Ricciaceae</taxon>
        <taxon>Riccia</taxon>
    </lineage>
</organism>
<dbReference type="Proteomes" id="UP001633002">
    <property type="component" value="Unassembled WGS sequence"/>
</dbReference>